<gene>
    <name evidence="3" type="ORF">ABVK25_005197</name>
</gene>
<organism evidence="3 4">
    <name type="scientific">Lepraria finkii</name>
    <dbReference type="NCBI Taxonomy" id="1340010"/>
    <lineage>
        <taxon>Eukaryota</taxon>
        <taxon>Fungi</taxon>
        <taxon>Dikarya</taxon>
        <taxon>Ascomycota</taxon>
        <taxon>Pezizomycotina</taxon>
        <taxon>Lecanoromycetes</taxon>
        <taxon>OSLEUM clade</taxon>
        <taxon>Lecanoromycetidae</taxon>
        <taxon>Lecanorales</taxon>
        <taxon>Lecanorineae</taxon>
        <taxon>Stereocaulaceae</taxon>
        <taxon>Lepraria</taxon>
    </lineage>
</organism>
<dbReference type="Pfam" id="PF13639">
    <property type="entry name" value="zf-RING_2"/>
    <property type="match status" value="1"/>
</dbReference>
<evidence type="ECO:0000313" key="3">
    <source>
        <dbReference type="EMBL" id="KAL2054449.1"/>
    </source>
</evidence>
<keyword evidence="1" id="KW-0863">Zinc-finger</keyword>
<dbReference type="InterPro" id="IPR001841">
    <property type="entry name" value="Znf_RING"/>
</dbReference>
<keyword evidence="1" id="KW-0862">Zinc</keyword>
<reference evidence="3 4" key="1">
    <citation type="submission" date="2024-09" db="EMBL/GenBank/DDBJ databases">
        <title>Rethinking Asexuality: The Enigmatic Case of Functional Sexual Genes in Lepraria (Stereocaulaceae).</title>
        <authorList>
            <person name="Doellman M."/>
            <person name="Sun Y."/>
            <person name="Barcenas-Pena A."/>
            <person name="Lumbsch H.T."/>
            <person name="Grewe F."/>
        </authorList>
    </citation>
    <scope>NUCLEOTIDE SEQUENCE [LARGE SCALE GENOMIC DNA]</scope>
    <source>
        <strain evidence="3 4">Grewe 0041</strain>
    </source>
</reference>
<accession>A0ABR4B9A7</accession>
<dbReference type="SUPFAM" id="SSF57850">
    <property type="entry name" value="RING/U-box"/>
    <property type="match status" value="1"/>
</dbReference>
<protein>
    <recommendedName>
        <fullName evidence="2">RING-type domain-containing protein</fullName>
    </recommendedName>
</protein>
<evidence type="ECO:0000259" key="2">
    <source>
        <dbReference type="PROSITE" id="PS50089"/>
    </source>
</evidence>
<name>A0ABR4B9A7_9LECA</name>
<evidence type="ECO:0000313" key="4">
    <source>
        <dbReference type="Proteomes" id="UP001590951"/>
    </source>
</evidence>
<comment type="caution">
    <text evidence="3">The sequence shown here is derived from an EMBL/GenBank/DDBJ whole genome shotgun (WGS) entry which is preliminary data.</text>
</comment>
<dbReference type="Gene3D" id="3.30.40.10">
    <property type="entry name" value="Zinc/RING finger domain, C3HC4 (zinc finger)"/>
    <property type="match status" value="1"/>
</dbReference>
<keyword evidence="4" id="KW-1185">Reference proteome</keyword>
<sequence>MPIFWGRSHDFGWLRLPYEPNDPREVFGEDFYKLFPWARGFDPFDENATRWEPAEWYAENCKEFKGIKPDQDAEVPPAIAFVNGLISLELDDLEEDDQACPICLQKYREGEFEEIPLELPCCKNVIGKDCLLTWLEDIGNITHHDDCPMCRTICVEVKRKHIGTDEGLRQRLREANYILTGPGPLTLTQEGRYRWETVKSYVNAHLTNAAEAKRQHQQRFTMTMQMEIRTNPNFTTLIARQEDHEELQSQLSEALEAVERRGIIVEYMEASDEAHDDELADEIVARLEANIPHHLMRLMEEVYEDRFGDYAIENVELFDDDDD</sequence>
<dbReference type="Proteomes" id="UP001590951">
    <property type="component" value="Unassembled WGS sequence"/>
</dbReference>
<dbReference type="EMBL" id="JBHFEH010000015">
    <property type="protein sequence ID" value="KAL2054449.1"/>
    <property type="molecule type" value="Genomic_DNA"/>
</dbReference>
<proteinExistence type="predicted"/>
<dbReference type="PROSITE" id="PS50089">
    <property type="entry name" value="ZF_RING_2"/>
    <property type="match status" value="1"/>
</dbReference>
<evidence type="ECO:0000256" key="1">
    <source>
        <dbReference type="PROSITE-ProRule" id="PRU00175"/>
    </source>
</evidence>
<keyword evidence="1" id="KW-0479">Metal-binding</keyword>
<feature type="domain" description="RING-type" evidence="2">
    <location>
        <begin position="100"/>
        <end position="151"/>
    </location>
</feature>
<dbReference type="InterPro" id="IPR013083">
    <property type="entry name" value="Znf_RING/FYVE/PHD"/>
</dbReference>